<dbReference type="Proteomes" id="UP000032142">
    <property type="component" value="Unassembled WGS sequence"/>
</dbReference>
<feature type="compositionally biased region" description="Low complexity" evidence="1">
    <location>
        <begin position="20"/>
        <end position="34"/>
    </location>
</feature>
<gene>
    <name evidence="2" type="ORF">F383_29901</name>
</gene>
<feature type="region of interest" description="Disordered" evidence="1">
    <location>
        <begin position="1"/>
        <end position="37"/>
    </location>
</feature>
<protein>
    <submittedName>
        <fullName evidence="2">Uncharacterized protein</fullName>
    </submittedName>
</protein>
<organism evidence="2 3">
    <name type="scientific">Gossypium arboreum</name>
    <name type="common">Tree cotton</name>
    <name type="synonym">Gossypium nanking</name>
    <dbReference type="NCBI Taxonomy" id="29729"/>
    <lineage>
        <taxon>Eukaryota</taxon>
        <taxon>Viridiplantae</taxon>
        <taxon>Streptophyta</taxon>
        <taxon>Embryophyta</taxon>
        <taxon>Tracheophyta</taxon>
        <taxon>Spermatophyta</taxon>
        <taxon>Magnoliopsida</taxon>
        <taxon>eudicotyledons</taxon>
        <taxon>Gunneridae</taxon>
        <taxon>Pentapetalae</taxon>
        <taxon>rosids</taxon>
        <taxon>malvids</taxon>
        <taxon>Malvales</taxon>
        <taxon>Malvaceae</taxon>
        <taxon>Malvoideae</taxon>
        <taxon>Gossypium</taxon>
    </lineage>
</organism>
<sequence length="60" mass="6813">MSQEKQKKKKALKPSHGDSSEPSPFSKPPKSTSTILIPNPPILCRHLSHRVRSFFSPETW</sequence>
<evidence type="ECO:0000256" key="1">
    <source>
        <dbReference type="SAM" id="MobiDB-lite"/>
    </source>
</evidence>
<accession>A0A0B0MYN9</accession>
<name>A0A0B0MYN9_GOSAR</name>
<feature type="compositionally biased region" description="Basic residues" evidence="1">
    <location>
        <begin position="1"/>
        <end position="13"/>
    </location>
</feature>
<reference evidence="3" key="1">
    <citation type="submission" date="2014-09" db="EMBL/GenBank/DDBJ databases">
        <authorList>
            <person name="Mudge J."/>
            <person name="Ramaraj T."/>
            <person name="Lindquist I.E."/>
            <person name="Bharti A.K."/>
            <person name="Sundararajan A."/>
            <person name="Cameron C.T."/>
            <person name="Woodward J.E."/>
            <person name="May G.D."/>
            <person name="Brubaker C."/>
            <person name="Broadhvest J."/>
            <person name="Wilkins T.A."/>
        </authorList>
    </citation>
    <scope>NUCLEOTIDE SEQUENCE</scope>
    <source>
        <strain evidence="3">cv. AKA8401</strain>
    </source>
</reference>
<proteinExistence type="predicted"/>
<dbReference type="AlphaFoldDB" id="A0A0B0MYN9"/>
<keyword evidence="3" id="KW-1185">Reference proteome</keyword>
<evidence type="ECO:0000313" key="2">
    <source>
        <dbReference type="EMBL" id="KHG04624.1"/>
    </source>
</evidence>
<evidence type="ECO:0000313" key="3">
    <source>
        <dbReference type="Proteomes" id="UP000032142"/>
    </source>
</evidence>
<dbReference type="EMBL" id="JRRC01415420">
    <property type="protein sequence ID" value="KHG04624.1"/>
    <property type="molecule type" value="Genomic_DNA"/>
</dbReference>
<comment type="caution">
    <text evidence="2">The sequence shown here is derived from an EMBL/GenBank/DDBJ whole genome shotgun (WGS) entry which is preliminary data.</text>
</comment>